<protein>
    <submittedName>
        <fullName evidence="2">Uncharacterized protein</fullName>
    </submittedName>
</protein>
<feature type="compositionally biased region" description="Polar residues" evidence="1">
    <location>
        <begin position="71"/>
        <end position="89"/>
    </location>
</feature>
<keyword evidence="3" id="KW-1185">Reference proteome</keyword>
<dbReference type="AlphaFoldDB" id="A0AAQ3RUD7"/>
<organism evidence="2 3">
    <name type="scientific">Vigna mungo</name>
    <name type="common">Black gram</name>
    <name type="synonym">Phaseolus mungo</name>
    <dbReference type="NCBI Taxonomy" id="3915"/>
    <lineage>
        <taxon>Eukaryota</taxon>
        <taxon>Viridiplantae</taxon>
        <taxon>Streptophyta</taxon>
        <taxon>Embryophyta</taxon>
        <taxon>Tracheophyta</taxon>
        <taxon>Spermatophyta</taxon>
        <taxon>Magnoliopsida</taxon>
        <taxon>eudicotyledons</taxon>
        <taxon>Gunneridae</taxon>
        <taxon>Pentapetalae</taxon>
        <taxon>rosids</taxon>
        <taxon>fabids</taxon>
        <taxon>Fabales</taxon>
        <taxon>Fabaceae</taxon>
        <taxon>Papilionoideae</taxon>
        <taxon>50 kb inversion clade</taxon>
        <taxon>NPAAA clade</taxon>
        <taxon>indigoferoid/millettioid clade</taxon>
        <taxon>Phaseoleae</taxon>
        <taxon>Vigna</taxon>
    </lineage>
</organism>
<evidence type="ECO:0000313" key="3">
    <source>
        <dbReference type="Proteomes" id="UP001374535"/>
    </source>
</evidence>
<evidence type="ECO:0000313" key="2">
    <source>
        <dbReference type="EMBL" id="WVZ04879.1"/>
    </source>
</evidence>
<dbReference type="Proteomes" id="UP001374535">
    <property type="component" value="Chromosome 6"/>
</dbReference>
<dbReference type="EMBL" id="CP144695">
    <property type="protein sequence ID" value="WVZ04879.1"/>
    <property type="molecule type" value="Genomic_DNA"/>
</dbReference>
<name>A0AAQ3RUD7_VIGMU</name>
<evidence type="ECO:0000256" key="1">
    <source>
        <dbReference type="SAM" id="MobiDB-lite"/>
    </source>
</evidence>
<gene>
    <name evidence="2" type="ORF">V8G54_018225</name>
</gene>
<proteinExistence type="predicted"/>
<sequence>MHCLPRSFLTFGLLVRERKGSLGCVLHRRRDQPLPVAGQDVVDVGVPVVRRRDASQSAANAPSHGHREPPTTKTLFSSSVQSEKLSPSSVEHCRRIRPPPAA</sequence>
<feature type="region of interest" description="Disordered" evidence="1">
    <location>
        <begin position="52"/>
        <end position="102"/>
    </location>
</feature>
<reference evidence="2 3" key="1">
    <citation type="journal article" date="2023" name="Life. Sci Alliance">
        <title>Evolutionary insights into 3D genome organization and epigenetic landscape of Vigna mungo.</title>
        <authorList>
            <person name="Junaid A."/>
            <person name="Singh B."/>
            <person name="Bhatia S."/>
        </authorList>
    </citation>
    <scope>NUCLEOTIDE SEQUENCE [LARGE SCALE GENOMIC DNA]</scope>
    <source>
        <strain evidence="2">Urdbean</strain>
    </source>
</reference>
<accession>A0AAQ3RUD7</accession>